<proteinExistence type="predicted"/>
<sequence>MGAKLHQIIHYIKCESPASEINVVAIRSDDEKDVIVSKSIKVPMSHAPVDRSAIIQLAIIYLSRKVSKLKFIKSSTSFQQKIHFKHIFDVSFKNLLLLKNETFLNLIAYLPLSLCKTNIDKNYP</sequence>
<gene>
    <name evidence="1" type="ORF">T10_1857</name>
</gene>
<accession>A0A0V1MQU6</accession>
<dbReference type="Proteomes" id="UP000054843">
    <property type="component" value="Unassembled WGS sequence"/>
</dbReference>
<comment type="caution">
    <text evidence="1">The sequence shown here is derived from an EMBL/GenBank/DDBJ whole genome shotgun (WGS) entry which is preliminary data.</text>
</comment>
<dbReference type="AlphaFoldDB" id="A0A0V1MQU6"/>
<protein>
    <submittedName>
        <fullName evidence="1">Uncharacterized protein</fullName>
    </submittedName>
</protein>
<organism evidence="1 2">
    <name type="scientific">Trichinella papuae</name>
    <dbReference type="NCBI Taxonomy" id="268474"/>
    <lineage>
        <taxon>Eukaryota</taxon>
        <taxon>Metazoa</taxon>
        <taxon>Ecdysozoa</taxon>
        <taxon>Nematoda</taxon>
        <taxon>Enoplea</taxon>
        <taxon>Dorylaimia</taxon>
        <taxon>Trichinellida</taxon>
        <taxon>Trichinellidae</taxon>
        <taxon>Trichinella</taxon>
    </lineage>
</organism>
<reference evidence="1 2" key="1">
    <citation type="submission" date="2015-01" db="EMBL/GenBank/DDBJ databases">
        <title>Evolution of Trichinella species and genotypes.</title>
        <authorList>
            <person name="Korhonen P.K."/>
            <person name="Edoardo P."/>
            <person name="Giuseppe L.R."/>
            <person name="Gasser R.B."/>
        </authorList>
    </citation>
    <scope>NUCLEOTIDE SEQUENCE [LARGE SCALE GENOMIC DNA]</scope>
    <source>
        <strain evidence="1">ISS1980</strain>
    </source>
</reference>
<name>A0A0V1MQU6_9BILA</name>
<evidence type="ECO:0000313" key="2">
    <source>
        <dbReference type="Proteomes" id="UP000054843"/>
    </source>
</evidence>
<evidence type="ECO:0000313" key="1">
    <source>
        <dbReference type="EMBL" id="KRZ73742.1"/>
    </source>
</evidence>
<dbReference type="EMBL" id="JYDO01000059">
    <property type="protein sequence ID" value="KRZ73742.1"/>
    <property type="molecule type" value="Genomic_DNA"/>
</dbReference>
<keyword evidence="2" id="KW-1185">Reference proteome</keyword>